<feature type="compositionally biased region" description="Polar residues" evidence="1">
    <location>
        <begin position="25"/>
        <end position="39"/>
    </location>
</feature>
<proteinExistence type="predicted"/>
<feature type="region of interest" description="Disordered" evidence="1">
    <location>
        <begin position="1"/>
        <end position="40"/>
    </location>
</feature>
<dbReference type="Proteomes" id="UP000295794">
    <property type="component" value="Unassembled WGS sequence"/>
</dbReference>
<evidence type="ECO:0000313" key="2">
    <source>
        <dbReference type="EMBL" id="STQ90082.1"/>
    </source>
</evidence>
<evidence type="ECO:0000313" key="3">
    <source>
        <dbReference type="EMBL" id="TCU84616.1"/>
    </source>
</evidence>
<keyword evidence="5" id="KW-1185">Reference proteome</keyword>
<gene>
    <name evidence="3" type="ORF">EV682_109141</name>
    <name evidence="2" type="ORF">NCTC11159_01140</name>
</gene>
<evidence type="ECO:0000313" key="5">
    <source>
        <dbReference type="Proteomes" id="UP000295794"/>
    </source>
</evidence>
<reference evidence="3 5" key="2">
    <citation type="submission" date="2019-03" db="EMBL/GenBank/DDBJ databases">
        <title>Genomic Encyclopedia of Type Strains, Phase IV (KMG-IV): sequencing the most valuable type-strain genomes for metagenomic binning, comparative biology and taxonomic classification.</title>
        <authorList>
            <person name="Goeker M."/>
        </authorList>
    </citation>
    <scope>NUCLEOTIDE SEQUENCE [LARGE SCALE GENOMIC DNA]</scope>
    <source>
        <strain evidence="3 5">DSM 3764</strain>
    </source>
</reference>
<sequence length="137" mass="15225">MNISGVSPLSPFPSSMRPKIPYQTDAPSSDSSRYDPTSMTDKEAAKLATDLYNDGKISFYELGAMQLCHLNINEDGSPRTEDTATLSKKWNFIDYAETSVRSCQSRNDEQGAKIYQHLLDVLKQTATEPGRRLNVSA</sequence>
<evidence type="ECO:0000313" key="4">
    <source>
        <dbReference type="Proteomes" id="UP000255108"/>
    </source>
</evidence>
<dbReference type="EMBL" id="UGHR01000001">
    <property type="protein sequence ID" value="STQ90082.1"/>
    <property type="molecule type" value="Genomic_DNA"/>
</dbReference>
<reference evidence="2 4" key="1">
    <citation type="submission" date="2018-06" db="EMBL/GenBank/DDBJ databases">
        <authorList>
            <consortium name="Pathogen Informatics"/>
            <person name="Doyle S."/>
        </authorList>
    </citation>
    <scope>NUCLEOTIDE SEQUENCE [LARGE SCALE GENOMIC DNA]</scope>
    <source>
        <strain evidence="2 4">NCTC11159</strain>
    </source>
</reference>
<accession>A0A377Q5I1</accession>
<dbReference type="AlphaFoldDB" id="A0A377Q5I1"/>
<dbReference type="Proteomes" id="UP000255108">
    <property type="component" value="Unassembled WGS sequence"/>
</dbReference>
<protein>
    <submittedName>
        <fullName evidence="2">Uncharacterized protein</fullName>
    </submittedName>
</protein>
<evidence type="ECO:0000256" key="1">
    <source>
        <dbReference type="SAM" id="MobiDB-lite"/>
    </source>
</evidence>
<dbReference type="EMBL" id="SMBT01000009">
    <property type="protein sequence ID" value="TCU84616.1"/>
    <property type="molecule type" value="Genomic_DNA"/>
</dbReference>
<name>A0A377Q5I1_9NEIS</name>
<organism evidence="2 4">
    <name type="scientific">Iodobacter fluviatilis</name>
    <dbReference type="NCBI Taxonomy" id="537"/>
    <lineage>
        <taxon>Bacteria</taxon>
        <taxon>Pseudomonadati</taxon>
        <taxon>Pseudomonadota</taxon>
        <taxon>Betaproteobacteria</taxon>
        <taxon>Neisseriales</taxon>
        <taxon>Chitinibacteraceae</taxon>
        <taxon>Iodobacter</taxon>
    </lineage>
</organism>